<dbReference type="InterPro" id="IPR047574">
    <property type="entry name" value="AD"/>
</dbReference>
<accession>A0AAV1LP24</accession>
<protein>
    <recommendedName>
        <fullName evidence="1">AD domain-containing protein</fullName>
    </recommendedName>
</protein>
<dbReference type="GO" id="GO:0000245">
    <property type="term" value="P:spliceosomal complex assembly"/>
    <property type="evidence" value="ECO:0007669"/>
    <property type="project" value="InterPro"/>
</dbReference>
<dbReference type="InterPro" id="IPR009422">
    <property type="entry name" value="Gemin6"/>
</dbReference>
<evidence type="ECO:0000259" key="1">
    <source>
        <dbReference type="PROSITE" id="PS52001"/>
    </source>
</evidence>
<comment type="caution">
    <text evidence="2">The sequence shown here is derived from an EMBL/GenBank/DDBJ whole genome shotgun (WGS) entry which is preliminary data.</text>
</comment>
<dbReference type="EMBL" id="CAVLGL010000093">
    <property type="protein sequence ID" value="CAK1595954.1"/>
    <property type="molecule type" value="Genomic_DNA"/>
</dbReference>
<evidence type="ECO:0000313" key="2">
    <source>
        <dbReference type="EMBL" id="CAK1595954.1"/>
    </source>
</evidence>
<feature type="domain" description="AD" evidence="1">
    <location>
        <begin position="72"/>
        <end position="164"/>
    </location>
</feature>
<gene>
    <name evidence="2" type="ORF">PARMNEM_LOCUS15366</name>
</gene>
<dbReference type="Gene3D" id="2.30.30.100">
    <property type="match status" value="1"/>
</dbReference>
<proteinExistence type="predicted"/>
<organism evidence="2 3">
    <name type="scientific">Parnassius mnemosyne</name>
    <name type="common">clouded apollo</name>
    <dbReference type="NCBI Taxonomy" id="213953"/>
    <lineage>
        <taxon>Eukaryota</taxon>
        <taxon>Metazoa</taxon>
        <taxon>Ecdysozoa</taxon>
        <taxon>Arthropoda</taxon>
        <taxon>Hexapoda</taxon>
        <taxon>Insecta</taxon>
        <taxon>Pterygota</taxon>
        <taxon>Neoptera</taxon>
        <taxon>Endopterygota</taxon>
        <taxon>Lepidoptera</taxon>
        <taxon>Glossata</taxon>
        <taxon>Ditrysia</taxon>
        <taxon>Papilionoidea</taxon>
        <taxon>Papilionidae</taxon>
        <taxon>Parnassiinae</taxon>
        <taxon>Parnassini</taxon>
        <taxon>Parnassius</taxon>
        <taxon>Driopa</taxon>
    </lineage>
</organism>
<keyword evidence="3" id="KW-1185">Reference proteome</keyword>
<dbReference type="Proteomes" id="UP001314205">
    <property type="component" value="Unassembled WGS sequence"/>
</dbReference>
<dbReference type="AlphaFoldDB" id="A0AAV1LP24"/>
<dbReference type="PROSITE" id="PS52001">
    <property type="entry name" value="AD"/>
    <property type="match status" value="1"/>
</dbReference>
<sequence length="164" mass="18418">MDEIQSASGTYLILKEDPESLLRLVNKYCMIHLIRNTSFSGYIHSIDPISNSIILAVPHKSTFQIVIIPGHAIINVTESNQGCDAISPFKKLDEQDSKIDIISRKSKIMEWLKLNFLPVSESEENIVIGNVLLLPPYTVTDICTDNPIVAMQVRQIIEKIPQDS</sequence>
<dbReference type="GO" id="GO:0005634">
    <property type="term" value="C:nucleus"/>
    <property type="evidence" value="ECO:0007669"/>
    <property type="project" value="InterPro"/>
</dbReference>
<evidence type="ECO:0000313" key="3">
    <source>
        <dbReference type="Proteomes" id="UP001314205"/>
    </source>
</evidence>
<dbReference type="PANTHER" id="PTHR14710:SF2">
    <property type="entry name" value="GEM-ASSOCIATED PROTEIN 6"/>
    <property type="match status" value="1"/>
</dbReference>
<name>A0AAV1LP24_9NEOP</name>
<dbReference type="GO" id="GO:0032797">
    <property type="term" value="C:SMN complex"/>
    <property type="evidence" value="ECO:0007669"/>
    <property type="project" value="TreeGrafter"/>
</dbReference>
<dbReference type="PANTHER" id="PTHR14710">
    <property type="entry name" value="GEM-ASSOCIATED PROTEIN 6"/>
    <property type="match status" value="1"/>
</dbReference>
<reference evidence="2 3" key="1">
    <citation type="submission" date="2023-11" db="EMBL/GenBank/DDBJ databases">
        <authorList>
            <person name="Hedman E."/>
            <person name="Englund M."/>
            <person name="Stromberg M."/>
            <person name="Nyberg Akerstrom W."/>
            <person name="Nylinder S."/>
            <person name="Jareborg N."/>
            <person name="Kallberg Y."/>
            <person name="Kronander E."/>
        </authorList>
    </citation>
    <scope>NUCLEOTIDE SEQUENCE [LARGE SCALE GENOMIC DNA]</scope>
</reference>
<dbReference type="GO" id="GO:0000387">
    <property type="term" value="P:spliceosomal snRNP assembly"/>
    <property type="evidence" value="ECO:0007669"/>
    <property type="project" value="TreeGrafter"/>
</dbReference>